<evidence type="ECO:0000313" key="1">
    <source>
        <dbReference type="EMBL" id="AWI34180.1"/>
    </source>
</evidence>
<sequence>MATRCYIFTSKDNADRVKGIYCHHDGYVDGVGKTLKEHYDSDTLAYWLIELGNISALRETINETKEKAYEEEALECSLTKFLEKESKEYYIEYVYLRKNGKWFVAKLDFKNKQYTPFKEITKAYLASL</sequence>
<gene>
    <name evidence="1" type="ORF">CDV25_04920</name>
</gene>
<protein>
    <submittedName>
        <fullName evidence="1">Uncharacterized protein</fullName>
    </submittedName>
</protein>
<name>A0A2U8FD52_9HELI</name>
<dbReference type="EMBL" id="CP021886">
    <property type="protein sequence ID" value="AWI34180.1"/>
    <property type="molecule type" value="Genomic_DNA"/>
</dbReference>
<organism evidence="1 2">
    <name type="scientific">Helicobacter apodemus</name>
    <dbReference type="NCBI Taxonomy" id="135569"/>
    <lineage>
        <taxon>Bacteria</taxon>
        <taxon>Pseudomonadati</taxon>
        <taxon>Campylobacterota</taxon>
        <taxon>Epsilonproteobacteria</taxon>
        <taxon>Campylobacterales</taxon>
        <taxon>Helicobacteraceae</taxon>
        <taxon>Helicobacter</taxon>
    </lineage>
</organism>
<dbReference type="AlphaFoldDB" id="A0A2U8FD52"/>
<dbReference type="KEGG" id="had:CDV25_04920"/>
<dbReference type="RefSeq" id="WP_108911017.1">
    <property type="nucleotide sequence ID" value="NZ_CP021886.1"/>
</dbReference>
<reference evidence="1 2" key="1">
    <citation type="submission" date="2017-06" db="EMBL/GenBank/DDBJ databases">
        <title>Complete genome of Helicobacter apodemus.</title>
        <authorList>
            <person name="Cho S."/>
        </authorList>
    </citation>
    <scope>NUCLEOTIDE SEQUENCE [LARGE SCALE GENOMIC DNA]</scope>
    <source>
        <strain evidence="2">SNUVETPUB-15-01</strain>
    </source>
</reference>
<dbReference type="OrthoDB" id="5327763at2"/>
<evidence type="ECO:0000313" key="2">
    <source>
        <dbReference type="Proteomes" id="UP000244890"/>
    </source>
</evidence>
<proteinExistence type="predicted"/>
<dbReference type="Proteomes" id="UP000244890">
    <property type="component" value="Chromosome"/>
</dbReference>
<accession>A0A2U8FD52</accession>